<gene>
    <name evidence="1" type="ORF">BAMA_22465</name>
</gene>
<protein>
    <recommendedName>
        <fullName evidence="3">YqzE family protein</fullName>
    </recommendedName>
</protein>
<dbReference type="InterPro" id="IPR025622">
    <property type="entry name" value="YqzE"/>
</dbReference>
<dbReference type="STRING" id="574376.BAMA_22465"/>
<evidence type="ECO:0000313" key="2">
    <source>
        <dbReference type="Proteomes" id="UP000027822"/>
    </source>
</evidence>
<reference evidence="1 2" key="1">
    <citation type="submission" date="2014-06" db="EMBL/GenBank/DDBJ databases">
        <title>Draft genome sequence of Bacillus manliponensis JCM 15802 (MCCC 1A00708).</title>
        <authorList>
            <person name="Lai Q."/>
            <person name="Liu Y."/>
            <person name="Shao Z."/>
        </authorList>
    </citation>
    <scope>NUCLEOTIDE SEQUENCE [LARGE SCALE GENOMIC DNA]</scope>
    <source>
        <strain evidence="1 2">JCM 15802</strain>
    </source>
</reference>
<dbReference type="Pfam" id="PF14038">
    <property type="entry name" value="YqzE"/>
    <property type="match status" value="1"/>
</dbReference>
<dbReference type="EMBL" id="JOTN01000007">
    <property type="protein sequence ID" value="KEK19559.1"/>
    <property type="molecule type" value="Genomic_DNA"/>
</dbReference>
<proteinExistence type="predicted"/>
<keyword evidence="2" id="KW-1185">Reference proteome</keyword>
<evidence type="ECO:0000313" key="1">
    <source>
        <dbReference type="EMBL" id="KEK19559.1"/>
    </source>
</evidence>
<dbReference type="RefSeq" id="WP_034638960.1">
    <property type="nucleotide sequence ID" value="NZ_CBCSJC010000005.1"/>
</dbReference>
<name>A0A073JX33_9BACI</name>
<dbReference type="eggNOG" id="ENOG5033ENU">
    <property type="taxonomic scope" value="Bacteria"/>
</dbReference>
<accession>A0A073JX33</accession>
<organism evidence="1 2">
    <name type="scientific">Bacillus manliponensis</name>
    <dbReference type="NCBI Taxonomy" id="574376"/>
    <lineage>
        <taxon>Bacteria</taxon>
        <taxon>Bacillati</taxon>
        <taxon>Bacillota</taxon>
        <taxon>Bacilli</taxon>
        <taxon>Bacillales</taxon>
        <taxon>Bacillaceae</taxon>
        <taxon>Bacillus</taxon>
        <taxon>Bacillus cereus group</taxon>
    </lineage>
</organism>
<evidence type="ECO:0008006" key="3">
    <source>
        <dbReference type="Google" id="ProtNLM"/>
    </source>
</evidence>
<comment type="caution">
    <text evidence="1">The sequence shown here is derived from an EMBL/GenBank/DDBJ whole genome shotgun (WGS) entry which is preliminary data.</text>
</comment>
<dbReference type="AlphaFoldDB" id="A0A073JX33"/>
<dbReference type="Proteomes" id="UP000027822">
    <property type="component" value="Unassembled WGS sequence"/>
</dbReference>
<sequence>MSTNDYIRYVTQQFVSYMDVPKEDRKQKRQQRRAEREPFLNRWFGIVPFSAAFVYERVKKKRKKSS</sequence>